<dbReference type="Proteomes" id="UP000050761">
    <property type="component" value="Unassembled WGS sequence"/>
</dbReference>
<dbReference type="WBParaSite" id="HPBE_0002555901-mRNA-1">
    <property type="protein sequence ID" value="HPBE_0002555901-mRNA-1"/>
    <property type="gene ID" value="HPBE_0002555901"/>
</dbReference>
<feature type="compositionally biased region" description="Polar residues" evidence="1">
    <location>
        <begin position="1"/>
        <end position="10"/>
    </location>
</feature>
<protein>
    <submittedName>
        <fullName evidence="4">Ovule protein</fullName>
    </submittedName>
</protein>
<reference evidence="4" key="2">
    <citation type="submission" date="2019-09" db="UniProtKB">
        <authorList>
            <consortium name="WormBaseParasite"/>
        </authorList>
    </citation>
    <scope>IDENTIFICATION</scope>
</reference>
<proteinExistence type="predicted"/>
<feature type="region of interest" description="Disordered" evidence="1">
    <location>
        <begin position="38"/>
        <end position="87"/>
    </location>
</feature>
<reference evidence="2 3" key="1">
    <citation type="submission" date="2018-11" db="EMBL/GenBank/DDBJ databases">
        <authorList>
            <consortium name="Pathogen Informatics"/>
        </authorList>
    </citation>
    <scope>NUCLEOTIDE SEQUENCE [LARGE SCALE GENOMIC DNA]</scope>
</reference>
<sequence>MRFQISNDIQHNIGGGRNLDFRGNEDIEEVIMKLSASGANIRRSPVRDTNPREQKSDKHADDSKNKSSKESGPAKLKDGNKTHIPKGFQPIVMPETFWALPLRSVFRLFLDRKAKTEMDTAPH</sequence>
<name>A0A183GS89_HELPZ</name>
<keyword evidence="3" id="KW-1185">Reference proteome</keyword>
<dbReference type="OrthoDB" id="5873432at2759"/>
<evidence type="ECO:0000256" key="1">
    <source>
        <dbReference type="SAM" id="MobiDB-lite"/>
    </source>
</evidence>
<evidence type="ECO:0000313" key="3">
    <source>
        <dbReference type="Proteomes" id="UP000050761"/>
    </source>
</evidence>
<accession>A0A183GS89</accession>
<evidence type="ECO:0000313" key="4">
    <source>
        <dbReference type="WBParaSite" id="HPBE_0002555901-mRNA-1"/>
    </source>
</evidence>
<feature type="region of interest" description="Disordered" evidence="1">
    <location>
        <begin position="1"/>
        <end position="21"/>
    </location>
</feature>
<evidence type="ECO:0000313" key="2">
    <source>
        <dbReference type="EMBL" id="VDP52089.1"/>
    </source>
</evidence>
<organism evidence="3 4">
    <name type="scientific">Heligmosomoides polygyrus</name>
    <name type="common">Parasitic roundworm</name>
    <dbReference type="NCBI Taxonomy" id="6339"/>
    <lineage>
        <taxon>Eukaryota</taxon>
        <taxon>Metazoa</taxon>
        <taxon>Ecdysozoa</taxon>
        <taxon>Nematoda</taxon>
        <taxon>Chromadorea</taxon>
        <taxon>Rhabditida</taxon>
        <taxon>Rhabditina</taxon>
        <taxon>Rhabditomorpha</taxon>
        <taxon>Strongyloidea</taxon>
        <taxon>Heligmosomidae</taxon>
        <taxon>Heligmosomoides</taxon>
    </lineage>
</organism>
<feature type="compositionally biased region" description="Basic and acidic residues" evidence="1">
    <location>
        <begin position="45"/>
        <end position="69"/>
    </location>
</feature>
<dbReference type="EMBL" id="UZAH01038120">
    <property type="protein sequence ID" value="VDP52089.1"/>
    <property type="molecule type" value="Genomic_DNA"/>
</dbReference>
<accession>A0A3P8I1R5</accession>
<gene>
    <name evidence="2" type="ORF">HPBE_LOCUS25558</name>
</gene>
<dbReference type="AlphaFoldDB" id="A0A183GS89"/>